<dbReference type="PANTHER" id="PTHR13132:SF29">
    <property type="entry name" value="ALPHA-(1,6)-FUCOSYLTRANSFERASE"/>
    <property type="match status" value="1"/>
</dbReference>
<dbReference type="PANTHER" id="PTHR13132">
    <property type="entry name" value="ALPHA- 1,6 -FUCOSYLTRANSFERASE"/>
    <property type="match status" value="1"/>
</dbReference>
<dbReference type="PROSITE" id="PS50002">
    <property type="entry name" value="SH3"/>
    <property type="match status" value="1"/>
</dbReference>
<dbReference type="FunFam" id="2.30.30.40:FF:000070">
    <property type="entry name" value="Alpha-(1,6)-fucosyltransferase"/>
    <property type="match status" value="1"/>
</dbReference>
<dbReference type="CDD" id="cd11792">
    <property type="entry name" value="SH3_Fut8"/>
    <property type="match status" value="1"/>
</dbReference>
<dbReference type="GO" id="GO:0006487">
    <property type="term" value="P:protein N-linked glycosylation"/>
    <property type="evidence" value="ECO:0007669"/>
    <property type="project" value="TreeGrafter"/>
</dbReference>
<dbReference type="PROSITE" id="PS51659">
    <property type="entry name" value="GT23"/>
    <property type="match status" value="1"/>
</dbReference>
<evidence type="ECO:0000259" key="7">
    <source>
        <dbReference type="PROSITE" id="PS51659"/>
    </source>
</evidence>
<protein>
    <recommendedName>
        <fullName evidence="10">SH3 domain-containing protein</fullName>
    </recommendedName>
</protein>
<keyword evidence="1 4" id="KW-0728">SH3 domain</keyword>
<name>A0A498SGA9_ACAVI</name>
<dbReference type="EMBL" id="UPTC01001157">
    <property type="protein sequence ID" value="VBB31248.1"/>
    <property type="molecule type" value="Genomic_DNA"/>
</dbReference>
<keyword evidence="2 5" id="KW-0328">Glycosyltransferase</keyword>
<dbReference type="Pfam" id="PF14604">
    <property type="entry name" value="SH3_9"/>
    <property type="match status" value="1"/>
</dbReference>
<dbReference type="InterPro" id="IPR045573">
    <property type="entry name" value="Fut8_N_cat"/>
</dbReference>
<comment type="caution">
    <text evidence="5">Lacks conserved residue(s) required for the propagation of feature annotation.</text>
</comment>
<dbReference type="OrthoDB" id="2014825at2759"/>
<dbReference type="InterPro" id="IPR027350">
    <property type="entry name" value="GT23_dom"/>
</dbReference>
<sequence>MKNIIYIYPNYEIYGDPKISNTAQLHARYTAESLIGIVIDIELLSRCVHIVCTFSSQVCRMSYELMQVRFGDAGDQFHSLDDIYYFGGQQTHEQIAVESYDAENDNEIDLKIGDIIKIAGNHWNGFSKGTNTRTGKSGLYPSYKVREKYIILDFP</sequence>
<accession>A0A498SGA9</accession>
<organism evidence="8 9">
    <name type="scientific">Acanthocheilonema viteae</name>
    <name type="common">Filarial nematode worm</name>
    <name type="synonym">Dipetalonema viteae</name>
    <dbReference type="NCBI Taxonomy" id="6277"/>
    <lineage>
        <taxon>Eukaryota</taxon>
        <taxon>Metazoa</taxon>
        <taxon>Ecdysozoa</taxon>
        <taxon>Nematoda</taxon>
        <taxon>Chromadorea</taxon>
        <taxon>Rhabditida</taxon>
        <taxon>Spirurina</taxon>
        <taxon>Spiruromorpha</taxon>
        <taxon>Filarioidea</taxon>
        <taxon>Onchocercidae</taxon>
        <taxon>Acanthocheilonema</taxon>
    </lineage>
</organism>
<dbReference type="AlphaFoldDB" id="A0A498SGA9"/>
<dbReference type="Pfam" id="PF19745">
    <property type="entry name" value="FUT8_N_cat"/>
    <property type="match status" value="1"/>
</dbReference>
<evidence type="ECO:0000256" key="4">
    <source>
        <dbReference type="PROSITE-ProRule" id="PRU00192"/>
    </source>
</evidence>
<comment type="similarity">
    <text evidence="5">Belongs to the glycosyltransferase 23 family.</text>
</comment>
<dbReference type="Gene3D" id="2.30.30.40">
    <property type="entry name" value="SH3 Domains"/>
    <property type="match status" value="1"/>
</dbReference>
<evidence type="ECO:0000256" key="1">
    <source>
        <dbReference type="ARBA" id="ARBA00022443"/>
    </source>
</evidence>
<gene>
    <name evidence="8" type="ORF">NAV_LOCUS6039</name>
</gene>
<proteinExistence type="inferred from homology"/>
<dbReference type="InterPro" id="IPR001452">
    <property type="entry name" value="SH3_domain"/>
</dbReference>
<evidence type="ECO:0000313" key="9">
    <source>
        <dbReference type="Proteomes" id="UP000276991"/>
    </source>
</evidence>
<evidence type="ECO:0000256" key="5">
    <source>
        <dbReference type="PROSITE-ProRule" id="PRU00992"/>
    </source>
</evidence>
<evidence type="ECO:0000313" key="8">
    <source>
        <dbReference type="EMBL" id="VBB31248.1"/>
    </source>
</evidence>
<evidence type="ECO:0000256" key="3">
    <source>
        <dbReference type="ARBA" id="ARBA00022679"/>
    </source>
</evidence>
<reference evidence="8 9" key="1">
    <citation type="submission" date="2018-08" db="EMBL/GenBank/DDBJ databases">
        <authorList>
            <person name="Laetsch R D."/>
            <person name="Stevens L."/>
            <person name="Kumar S."/>
            <person name="Blaxter L. M."/>
        </authorList>
    </citation>
    <scope>NUCLEOTIDE SEQUENCE [LARGE SCALE GENOMIC DNA]</scope>
</reference>
<dbReference type="Proteomes" id="UP000276991">
    <property type="component" value="Unassembled WGS sequence"/>
</dbReference>
<dbReference type="SUPFAM" id="SSF50044">
    <property type="entry name" value="SH3-domain"/>
    <property type="match status" value="1"/>
</dbReference>
<dbReference type="SMART" id="SM00326">
    <property type="entry name" value="SH3"/>
    <property type="match status" value="1"/>
</dbReference>
<feature type="domain" description="SH3" evidence="6">
    <location>
        <begin position="89"/>
        <end position="150"/>
    </location>
</feature>
<dbReference type="InterPro" id="IPR035653">
    <property type="entry name" value="Fut8_SH3"/>
</dbReference>
<dbReference type="STRING" id="6277.A0A498SGA9"/>
<dbReference type="GO" id="GO:0046921">
    <property type="term" value="F:alpha-(1-&gt;6)-fucosyltransferase activity"/>
    <property type="evidence" value="ECO:0007669"/>
    <property type="project" value="TreeGrafter"/>
</dbReference>
<evidence type="ECO:0000259" key="6">
    <source>
        <dbReference type="PROSITE" id="PS50002"/>
    </source>
</evidence>
<keyword evidence="9" id="KW-1185">Reference proteome</keyword>
<dbReference type="InterPro" id="IPR036028">
    <property type="entry name" value="SH3-like_dom_sf"/>
</dbReference>
<keyword evidence="3 5" id="KW-0808">Transferase</keyword>
<evidence type="ECO:0008006" key="10">
    <source>
        <dbReference type="Google" id="ProtNLM"/>
    </source>
</evidence>
<feature type="domain" description="GT23" evidence="7">
    <location>
        <begin position="1"/>
        <end position="80"/>
    </location>
</feature>
<evidence type="ECO:0000256" key="2">
    <source>
        <dbReference type="ARBA" id="ARBA00022676"/>
    </source>
</evidence>